<keyword evidence="7" id="KW-0378">Hydrolase</keyword>
<dbReference type="InterPro" id="IPR006148">
    <property type="entry name" value="Glc/Gal-6P_isomerase"/>
</dbReference>
<dbReference type="InterPro" id="IPR039104">
    <property type="entry name" value="6PGL"/>
</dbReference>
<evidence type="ECO:0000256" key="3">
    <source>
        <dbReference type="ARBA" id="ARBA00004961"/>
    </source>
</evidence>
<dbReference type="CDD" id="cd01400">
    <property type="entry name" value="6PGL"/>
    <property type="match status" value="1"/>
</dbReference>
<keyword evidence="10" id="KW-1185">Reference proteome</keyword>
<proteinExistence type="inferred from homology"/>
<evidence type="ECO:0000313" key="10">
    <source>
        <dbReference type="Proteomes" id="UP000326202"/>
    </source>
</evidence>
<dbReference type="InterPro" id="IPR005900">
    <property type="entry name" value="6-phosphogluconolactonase_DevB"/>
</dbReference>
<evidence type="ECO:0000313" key="9">
    <source>
        <dbReference type="EMBL" id="QEX16221.1"/>
    </source>
</evidence>
<dbReference type="Proteomes" id="UP000326202">
    <property type="component" value="Chromosome"/>
</dbReference>
<comment type="function">
    <text evidence="2 7">Hydrolysis of 6-phosphogluconolactone to 6-phosphogluconate.</text>
</comment>
<dbReference type="PANTHER" id="PTHR11054:SF0">
    <property type="entry name" value="6-PHOSPHOGLUCONOLACTONASE"/>
    <property type="match status" value="1"/>
</dbReference>
<evidence type="ECO:0000256" key="7">
    <source>
        <dbReference type="RuleBase" id="RU365095"/>
    </source>
</evidence>
<comment type="pathway">
    <text evidence="3 7">Carbohydrate degradation; pentose phosphate pathway; D-ribulose 5-phosphate from D-glucose 6-phosphate (oxidative stage): step 2/3.</text>
</comment>
<evidence type="ECO:0000259" key="8">
    <source>
        <dbReference type="Pfam" id="PF01182"/>
    </source>
</evidence>
<dbReference type="PANTHER" id="PTHR11054">
    <property type="entry name" value="6-PHOSPHOGLUCONOLACTONASE"/>
    <property type="match status" value="1"/>
</dbReference>
<dbReference type="EC" id="3.1.1.31" evidence="5 7"/>
<dbReference type="NCBIfam" id="TIGR01198">
    <property type="entry name" value="pgl"/>
    <property type="match status" value="1"/>
</dbReference>
<feature type="domain" description="Glucosamine/galactosamine-6-phosphate isomerase" evidence="8">
    <location>
        <begin position="14"/>
        <end position="227"/>
    </location>
</feature>
<evidence type="ECO:0000256" key="2">
    <source>
        <dbReference type="ARBA" id="ARBA00002681"/>
    </source>
</evidence>
<comment type="catalytic activity">
    <reaction evidence="1 7">
        <text>6-phospho-D-glucono-1,5-lactone + H2O = 6-phospho-D-gluconate + H(+)</text>
        <dbReference type="Rhea" id="RHEA:12556"/>
        <dbReference type="ChEBI" id="CHEBI:15377"/>
        <dbReference type="ChEBI" id="CHEBI:15378"/>
        <dbReference type="ChEBI" id="CHEBI:57955"/>
        <dbReference type="ChEBI" id="CHEBI:58759"/>
        <dbReference type="EC" id="3.1.1.31"/>
    </reaction>
</comment>
<dbReference type="OrthoDB" id="9810967at2"/>
<organism evidence="9 10">
    <name type="scientific">Hypericibacter terrae</name>
    <dbReference type="NCBI Taxonomy" id="2602015"/>
    <lineage>
        <taxon>Bacteria</taxon>
        <taxon>Pseudomonadati</taxon>
        <taxon>Pseudomonadota</taxon>
        <taxon>Alphaproteobacteria</taxon>
        <taxon>Rhodospirillales</taxon>
        <taxon>Dongiaceae</taxon>
        <taxon>Hypericibacter</taxon>
    </lineage>
</organism>
<dbReference type="UniPathway" id="UPA00115">
    <property type="reaction ID" value="UER00409"/>
</dbReference>
<evidence type="ECO:0000256" key="1">
    <source>
        <dbReference type="ARBA" id="ARBA00000832"/>
    </source>
</evidence>
<dbReference type="EMBL" id="CP042906">
    <property type="protein sequence ID" value="QEX16221.1"/>
    <property type="molecule type" value="Genomic_DNA"/>
</dbReference>
<dbReference type="InterPro" id="IPR037171">
    <property type="entry name" value="NagB/RpiA_transferase-like"/>
</dbReference>
<accession>A0A5J6MGF4</accession>
<name>A0A5J6MGF4_9PROT</name>
<dbReference type="SUPFAM" id="SSF100950">
    <property type="entry name" value="NagB/RpiA/CoA transferase-like"/>
    <property type="match status" value="1"/>
</dbReference>
<protein>
    <recommendedName>
        <fullName evidence="6 7">6-phosphogluconolactonase</fullName>
        <shortName evidence="7">6PGL</shortName>
        <ecNumber evidence="5 7">3.1.1.31</ecNumber>
    </recommendedName>
</protein>
<gene>
    <name evidence="7" type="primary">pgl</name>
    <name evidence="9" type="ORF">FRZ44_15130</name>
</gene>
<dbReference type="Pfam" id="PF01182">
    <property type="entry name" value="Glucosamine_iso"/>
    <property type="match status" value="1"/>
</dbReference>
<dbReference type="GO" id="GO:0006098">
    <property type="term" value="P:pentose-phosphate shunt"/>
    <property type="evidence" value="ECO:0007669"/>
    <property type="project" value="UniProtKB-UniPathway"/>
</dbReference>
<dbReference type="KEGG" id="htq:FRZ44_15130"/>
<dbReference type="RefSeq" id="WP_151176602.1">
    <property type="nucleotide sequence ID" value="NZ_CP042906.1"/>
</dbReference>
<dbReference type="AlphaFoldDB" id="A0A5J6MGF4"/>
<dbReference type="Gene3D" id="3.40.50.1360">
    <property type="match status" value="1"/>
</dbReference>
<evidence type="ECO:0000256" key="6">
    <source>
        <dbReference type="ARBA" id="ARBA00020337"/>
    </source>
</evidence>
<reference evidence="9 10" key="1">
    <citation type="submission" date="2019-08" db="EMBL/GenBank/DDBJ databases">
        <title>Hyperibacter terrae gen. nov., sp. nov. and Hyperibacter viscosus sp. nov., two new members in the family Rhodospirillaceae isolated from the rhizosphere of Hypericum perforatum.</title>
        <authorList>
            <person name="Noviana Z."/>
        </authorList>
    </citation>
    <scope>NUCLEOTIDE SEQUENCE [LARGE SCALE GENOMIC DNA]</scope>
    <source>
        <strain evidence="9 10">R5913</strain>
    </source>
</reference>
<dbReference type="GO" id="GO:0005975">
    <property type="term" value="P:carbohydrate metabolic process"/>
    <property type="evidence" value="ECO:0007669"/>
    <property type="project" value="UniProtKB-UniRule"/>
</dbReference>
<dbReference type="GO" id="GO:0017057">
    <property type="term" value="F:6-phosphogluconolactonase activity"/>
    <property type="evidence" value="ECO:0007669"/>
    <property type="project" value="UniProtKB-UniRule"/>
</dbReference>
<sequence length="243" mass="26416">MTGISDAKLEVLPDPDALARRVAAWLLAAATAKQDRFAVALSGGSTPRRLYEHLADTACRDSFPWSRAHWFWGDERFVPADDAKSNYRMVREALLSRAPIPAGNIHPMPTTPSSPEAAASAYERELKSFYGADRLDSAQPLFDVTLLGLGLDGHTASLFPGTPALGVRDRWVAAVVGAEPEARITLTYPALESSRRVAFLISGSEKREILTRLRRGDESLPAARLRPVGSLWFFADAAAAAFP</sequence>
<evidence type="ECO:0000256" key="5">
    <source>
        <dbReference type="ARBA" id="ARBA00013198"/>
    </source>
</evidence>
<comment type="similarity">
    <text evidence="4 7">Belongs to the glucosamine/galactosamine-6-phosphate isomerase family. 6-phosphogluconolactonase subfamily.</text>
</comment>
<evidence type="ECO:0000256" key="4">
    <source>
        <dbReference type="ARBA" id="ARBA00010662"/>
    </source>
</evidence>